<dbReference type="STRING" id="1041146.GCA_000427985_05934"/>
<dbReference type="InterPro" id="IPR000639">
    <property type="entry name" value="Epox_hydrolase-like"/>
</dbReference>
<feature type="domain" description="AB hydrolase-1" evidence="2">
    <location>
        <begin position="60"/>
        <end position="305"/>
    </location>
</feature>
<organism evidence="3 4">
    <name type="scientific">Rhizobium sullae</name>
    <name type="common">Rhizobium hedysari</name>
    <dbReference type="NCBI Taxonomy" id="50338"/>
    <lineage>
        <taxon>Bacteria</taxon>
        <taxon>Pseudomonadati</taxon>
        <taxon>Pseudomonadota</taxon>
        <taxon>Alphaproteobacteria</taxon>
        <taxon>Hyphomicrobiales</taxon>
        <taxon>Rhizobiaceae</taxon>
        <taxon>Rhizobium/Agrobacterium group</taxon>
        <taxon>Rhizobium</taxon>
    </lineage>
</organism>
<dbReference type="InterPro" id="IPR000073">
    <property type="entry name" value="AB_hydrolase_1"/>
</dbReference>
<sequence>MTMATLRRLFAAAAMISSIATVTHAEDRSHQPRANISFIQIDNDITLRRSVVHSLDPKGTVLFLHGFPETMYAWKEVSLALADDYEVHAFDWPGFGLSSRPTTDRFSYAPMDYARVLDAYIAKARIDRSKLTIYATDIGALPALLLGLEKPDIARTIIVGDFAPFDRPHYMYESLQKLKDRRSAAQARDQLNKNRADILENAFRRGLAKEVQFELSARFRSDMARGWSYGTLTTADAFASYYTHFTRDQQYFEANLDKLRTPVKVVWGEKDLYIKKEMGVELAERLRAELSILPDTGHYPHLQKPERTVEEVRASFR</sequence>
<feature type="chain" id="PRO_5014631500" evidence="1">
    <location>
        <begin position="26"/>
        <end position="317"/>
    </location>
</feature>
<reference evidence="3 4" key="2">
    <citation type="submission" date="2017-12" db="EMBL/GenBank/DDBJ databases">
        <title>Genome sequence of Rhizobium sullae HCNT1 isolated from Sulla coronaria nodules and featuring peculiar denitrification phenotypes.</title>
        <authorList>
            <person name="De Diego-Diaz B."/>
            <person name="Treu L."/>
            <person name="Campanaro S."/>
            <person name="Da Silva Duarte V."/>
            <person name="Basaglia M."/>
            <person name="Favaro L."/>
            <person name="Casella S."/>
            <person name="Squartini A."/>
        </authorList>
    </citation>
    <scope>NUCLEOTIDE SEQUENCE [LARGE SCALE GENOMIC DNA]</scope>
    <source>
        <strain evidence="3 4">HCNT1</strain>
    </source>
</reference>
<keyword evidence="3" id="KW-0378">Hydrolase</keyword>
<comment type="caution">
    <text evidence="3">The sequence shown here is derived from an EMBL/GenBank/DDBJ whole genome shotgun (WGS) entry which is preliminary data.</text>
</comment>
<dbReference type="PANTHER" id="PTHR43689:SF8">
    <property type="entry name" value="ALPHA_BETA-HYDROLASES SUPERFAMILY PROTEIN"/>
    <property type="match status" value="1"/>
</dbReference>
<evidence type="ECO:0000313" key="3">
    <source>
        <dbReference type="EMBL" id="PKA39591.1"/>
    </source>
</evidence>
<dbReference type="Proteomes" id="UP000232164">
    <property type="component" value="Unassembled WGS sequence"/>
</dbReference>
<dbReference type="GO" id="GO:0016787">
    <property type="term" value="F:hydrolase activity"/>
    <property type="evidence" value="ECO:0007669"/>
    <property type="project" value="UniProtKB-KW"/>
</dbReference>
<dbReference type="InterPro" id="IPR029058">
    <property type="entry name" value="AB_hydrolase_fold"/>
</dbReference>
<dbReference type="Pfam" id="PF00561">
    <property type="entry name" value="Abhydrolase_1"/>
    <property type="match status" value="1"/>
</dbReference>
<evidence type="ECO:0000259" key="2">
    <source>
        <dbReference type="Pfam" id="PF00561"/>
    </source>
</evidence>
<dbReference type="RefSeq" id="WP_100772918.1">
    <property type="nucleotide sequence ID" value="NZ_PIQN01000026.1"/>
</dbReference>
<dbReference type="SUPFAM" id="SSF53474">
    <property type="entry name" value="alpha/beta-Hydrolases"/>
    <property type="match status" value="1"/>
</dbReference>
<dbReference type="EMBL" id="PIQN01000026">
    <property type="protein sequence ID" value="PKA39591.1"/>
    <property type="molecule type" value="Genomic_DNA"/>
</dbReference>
<accession>A0A2N0D0E2</accession>
<reference evidence="3 4" key="1">
    <citation type="submission" date="2017-11" db="EMBL/GenBank/DDBJ databases">
        <authorList>
            <person name="Han C.G."/>
        </authorList>
    </citation>
    <scope>NUCLEOTIDE SEQUENCE [LARGE SCALE GENOMIC DNA]</scope>
    <source>
        <strain evidence="3 4">HCNT1</strain>
    </source>
</reference>
<dbReference type="PANTHER" id="PTHR43689">
    <property type="entry name" value="HYDROLASE"/>
    <property type="match status" value="1"/>
</dbReference>
<dbReference type="PRINTS" id="PR00412">
    <property type="entry name" value="EPOXHYDRLASE"/>
</dbReference>
<protein>
    <submittedName>
        <fullName evidence="3">Alpha/beta hydrolase</fullName>
    </submittedName>
</protein>
<dbReference type="Gene3D" id="3.40.50.1820">
    <property type="entry name" value="alpha/beta hydrolase"/>
    <property type="match status" value="1"/>
</dbReference>
<keyword evidence="1" id="KW-0732">Signal</keyword>
<name>A0A2N0D0E2_RHISU</name>
<dbReference type="AlphaFoldDB" id="A0A2N0D0E2"/>
<proteinExistence type="predicted"/>
<evidence type="ECO:0000256" key="1">
    <source>
        <dbReference type="SAM" id="SignalP"/>
    </source>
</evidence>
<gene>
    <name evidence="3" type="ORF">CWR43_30435</name>
</gene>
<evidence type="ECO:0000313" key="4">
    <source>
        <dbReference type="Proteomes" id="UP000232164"/>
    </source>
</evidence>
<feature type="signal peptide" evidence="1">
    <location>
        <begin position="1"/>
        <end position="25"/>
    </location>
</feature>